<protein>
    <submittedName>
        <fullName evidence="2">Uncharacterized protein</fullName>
    </submittedName>
</protein>
<evidence type="ECO:0000256" key="1">
    <source>
        <dbReference type="SAM" id="MobiDB-lite"/>
    </source>
</evidence>
<sequence>MIHSALLERSEHRVQPPPTYNRPRMSLTSATPSTCDDGGTFIYAETSQPQSRATTRARRASQYEVPRSDDHLEDRRRHSIEVSVQPPPSTQPSKGAGFLSGLFPKKKKKMTTGHVFSMFRKPSELYFPPISPRSSLAHAGRLPMETLVMSEEACTAERYDGSSQRKSSDTSDQRVILGSSRRQTLTHLQTHRNSEIECGAMEPPNSQAIPRSTSPRSQGASSRKDSGHTRIHTTPSDPVVGGNSPRTIDERCSTYGVDGTLQHIDSNGPQPQT</sequence>
<feature type="region of interest" description="Disordered" evidence="1">
    <location>
        <begin position="1"/>
        <end position="101"/>
    </location>
</feature>
<organism evidence="2 3">
    <name type="scientific">Aphanomyces astaci</name>
    <name type="common">Crayfish plague agent</name>
    <dbReference type="NCBI Taxonomy" id="112090"/>
    <lineage>
        <taxon>Eukaryota</taxon>
        <taxon>Sar</taxon>
        <taxon>Stramenopiles</taxon>
        <taxon>Oomycota</taxon>
        <taxon>Saprolegniomycetes</taxon>
        <taxon>Saprolegniales</taxon>
        <taxon>Verrucalvaceae</taxon>
        <taxon>Aphanomyces</taxon>
    </lineage>
</organism>
<evidence type="ECO:0000313" key="3">
    <source>
        <dbReference type="Proteomes" id="UP000469452"/>
    </source>
</evidence>
<name>A0A6A5AP93_APHAT</name>
<feature type="compositionally biased region" description="Polar residues" evidence="1">
    <location>
        <begin position="204"/>
        <end position="221"/>
    </location>
</feature>
<comment type="caution">
    <text evidence="2">The sequence shown here is derived from an EMBL/GenBank/DDBJ whole genome shotgun (WGS) entry which is preliminary data.</text>
</comment>
<feature type="region of interest" description="Disordered" evidence="1">
    <location>
        <begin position="155"/>
        <end position="273"/>
    </location>
</feature>
<proteinExistence type="predicted"/>
<dbReference type="AlphaFoldDB" id="A0A6A5AP93"/>
<accession>A0A6A5AP93</accession>
<feature type="compositionally biased region" description="Basic and acidic residues" evidence="1">
    <location>
        <begin position="1"/>
        <end position="14"/>
    </location>
</feature>
<gene>
    <name evidence="2" type="ORF">AaE_004365</name>
</gene>
<dbReference type="EMBL" id="VJMI01010034">
    <property type="protein sequence ID" value="KAF0757140.1"/>
    <property type="molecule type" value="Genomic_DNA"/>
</dbReference>
<reference evidence="2 3" key="1">
    <citation type="submission" date="2019-06" db="EMBL/GenBank/DDBJ databases">
        <title>Genomics analysis of Aphanomyces spp. identifies a new class of oomycete effector associated with host adaptation.</title>
        <authorList>
            <person name="Gaulin E."/>
        </authorList>
    </citation>
    <scope>NUCLEOTIDE SEQUENCE [LARGE SCALE GENOMIC DNA]</scope>
    <source>
        <strain evidence="2 3">E</strain>
    </source>
</reference>
<evidence type="ECO:0000313" key="2">
    <source>
        <dbReference type="EMBL" id="KAF0757140.1"/>
    </source>
</evidence>
<feature type="compositionally biased region" description="Polar residues" evidence="1">
    <location>
        <begin position="263"/>
        <end position="273"/>
    </location>
</feature>
<feature type="compositionally biased region" description="Basic and acidic residues" evidence="1">
    <location>
        <begin position="66"/>
        <end position="80"/>
    </location>
</feature>
<dbReference type="Proteomes" id="UP000469452">
    <property type="component" value="Unassembled WGS sequence"/>
</dbReference>